<feature type="domain" description="DUF4097" evidence="1">
    <location>
        <begin position="76"/>
        <end position="224"/>
    </location>
</feature>
<dbReference type="AlphaFoldDB" id="A0A3A4AUH4"/>
<evidence type="ECO:0000259" key="1">
    <source>
        <dbReference type="Pfam" id="PF13349"/>
    </source>
</evidence>
<accession>A0A3A4AUH4</accession>
<evidence type="ECO:0000313" key="2">
    <source>
        <dbReference type="EMBL" id="RJL23182.1"/>
    </source>
</evidence>
<dbReference type="PANTHER" id="PTHR34094:SF1">
    <property type="entry name" value="PROTEIN FAM185A"/>
    <property type="match status" value="1"/>
</dbReference>
<proteinExistence type="predicted"/>
<sequence>MRTTLTVSGLDSRFLYGDVRAGDVEITTADAAEDRIEVRITATGDFVPAAAAAVLERCDGAASLIIPRAQENARGRMTTTITIPADVRTDLTCAGDITAGRLRDTRLRTTAGNIQISRLAGTSDLVTEDGQVRLGRTAGTTRVYTETGAIDVRRTSGRTELNTASGNVRVRRGEGELTVRTATGPIQAGKVSGYVELSSGSGRIDVHASLPRTLDTRTTSGDVTFRGRYGATLIHARTDSGHLTFHGVYKAALIRADNASGSTAFRGRYLRRLTFLTSGAAPVHHD</sequence>
<dbReference type="EMBL" id="QZEY01000019">
    <property type="protein sequence ID" value="RJL23182.1"/>
    <property type="molecule type" value="Genomic_DNA"/>
</dbReference>
<gene>
    <name evidence="2" type="ORF">D5H75_32905</name>
</gene>
<dbReference type="InterPro" id="IPR025164">
    <property type="entry name" value="Toastrack_DUF4097"/>
</dbReference>
<protein>
    <recommendedName>
        <fullName evidence="1">DUF4097 domain-containing protein</fullName>
    </recommendedName>
</protein>
<dbReference type="Pfam" id="PF13349">
    <property type="entry name" value="DUF4097"/>
    <property type="match status" value="1"/>
</dbReference>
<evidence type="ECO:0000313" key="3">
    <source>
        <dbReference type="Proteomes" id="UP000265768"/>
    </source>
</evidence>
<comment type="caution">
    <text evidence="2">The sequence shown here is derived from an EMBL/GenBank/DDBJ whole genome shotgun (WGS) entry which is preliminary data.</text>
</comment>
<organism evidence="2 3">
    <name type="scientific">Bailinhaonella thermotolerans</name>
    <dbReference type="NCBI Taxonomy" id="1070861"/>
    <lineage>
        <taxon>Bacteria</taxon>
        <taxon>Bacillati</taxon>
        <taxon>Actinomycetota</taxon>
        <taxon>Actinomycetes</taxon>
        <taxon>Streptosporangiales</taxon>
        <taxon>Streptosporangiaceae</taxon>
        <taxon>Bailinhaonella</taxon>
    </lineage>
</organism>
<keyword evidence="3" id="KW-1185">Reference proteome</keyword>
<dbReference type="PANTHER" id="PTHR34094">
    <property type="match status" value="1"/>
</dbReference>
<reference evidence="2 3" key="1">
    <citation type="submission" date="2018-09" db="EMBL/GenBank/DDBJ databases">
        <title>YIM 75507 draft genome.</title>
        <authorList>
            <person name="Tang S."/>
            <person name="Feng Y."/>
        </authorList>
    </citation>
    <scope>NUCLEOTIDE SEQUENCE [LARGE SCALE GENOMIC DNA]</scope>
    <source>
        <strain evidence="2 3">YIM 75507</strain>
    </source>
</reference>
<dbReference type="Proteomes" id="UP000265768">
    <property type="component" value="Unassembled WGS sequence"/>
</dbReference>
<name>A0A3A4AUH4_9ACTN</name>
<dbReference type="RefSeq" id="WP_119930494.1">
    <property type="nucleotide sequence ID" value="NZ_QZEY01000019.1"/>
</dbReference>